<comment type="caution">
    <text evidence="3">The sequence shown here is derived from an EMBL/GenBank/DDBJ whole genome shotgun (WGS) entry which is preliminary data.</text>
</comment>
<organism evidence="3 4">
    <name type="scientific">Aphanomyces euteiches</name>
    <dbReference type="NCBI Taxonomy" id="100861"/>
    <lineage>
        <taxon>Eukaryota</taxon>
        <taxon>Sar</taxon>
        <taxon>Stramenopiles</taxon>
        <taxon>Oomycota</taxon>
        <taxon>Saprolegniomycetes</taxon>
        <taxon>Saprolegniales</taxon>
        <taxon>Verrucalvaceae</taxon>
        <taxon>Aphanomyces</taxon>
    </lineage>
</organism>
<dbReference type="VEuPathDB" id="FungiDB:AeMF1_000277"/>
<sequence>MSVQCVVQAMFSSGMRESREMEIPVPSIRIPVFLALLEYLYNDTVSTTMTAEMAIELYAAADMYGLDRLKDLCESIVQKGLVVENAAYLLQAADELQALRLRDISMRFIVRHFDYVTKTEGFQLLSRELILETLQNR</sequence>
<dbReference type="Pfam" id="PF00651">
    <property type="entry name" value="BTB"/>
    <property type="match status" value="1"/>
</dbReference>
<feature type="domain" description="BTB" evidence="1">
    <location>
        <begin position="7"/>
        <end position="79"/>
    </location>
</feature>
<name>A0A6G0XEU8_9STRA</name>
<dbReference type="Gene3D" id="3.30.710.10">
    <property type="entry name" value="Potassium Channel Kv1.1, Chain A"/>
    <property type="match status" value="1"/>
</dbReference>
<dbReference type="CDD" id="cd14733">
    <property type="entry name" value="BACK"/>
    <property type="match status" value="1"/>
</dbReference>
<dbReference type="InterPro" id="IPR000210">
    <property type="entry name" value="BTB/POZ_dom"/>
</dbReference>
<dbReference type="InterPro" id="IPR011333">
    <property type="entry name" value="SKP1/BTB/POZ_sf"/>
</dbReference>
<feature type="domain" description="BACK" evidence="2">
    <location>
        <begin position="89"/>
        <end position="136"/>
    </location>
</feature>
<dbReference type="Proteomes" id="UP000481153">
    <property type="component" value="Unassembled WGS sequence"/>
</dbReference>
<dbReference type="InterPro" id="IPR011705">
    <property type="entry name" value="BACK"/>
</dbReference>
<dbReference type="EMBL" id="VJMJ01000070">
    <property type="protein sequence ID" value="KAF0738754.1"/>
    <property type="molecule type" value="Genomic_DNA"/>
</dbReference>
<keyword evidence="4" id="KW-1185">Reference proteome</keyword>
<reference evidence="3 4" key="1">
    <citation type="submission" date="2019-07" db="EMBL/GenBank/DDBJ databases">
        <title>Genomics analysis of Aphanomyces spp. identifies a new class of oomycete effector associated with host adaptation.</title>
        <authorList>
            <person name="Gaulin E."/>
        </authorList>
    </citation>
    <scope>NUCLEOTIDE SEQUENCE [LARGE SCALE GENOMIC DNA]</scope>
    <source>
        <strain evidence="3 4">ATCC 201684</strain>
    </source>
</reference>
<evidence type="ECO:0000313" key="4">
    <source>
        <dbReference type="Proteomes" id="UP000481153"/>
    </source>
</evidence>
<gene>
    <name evidence="3" type="ORF">Ae201684_005371</name>
</gene>
<evidence type="ECO:0008006" key="5">
    <source>
        <dbReference type="Google" id="ProtNLM"/>
    </source>
</evidence>
<dbReference type="Pfam" id="PF07707">
    <property type="entry name" value="BACK"/>
    <property type="match status" value="1"/>
</dbReference>
<dbReference type="AlphaFoldDB" id="A0A6G0XEU8"/>
<proteinExistence type="predicted"/>
<protein>
    <recommendedName>
        <fullName evidence="5">BTB domain-containing protein</fullName>
    </recommendedName>
</protein>
<dbReference type="PANTHER" id="PTHR24413">
    <property type="entry name" value="SPECKLE-TYPE POZ PROTEIN"/>
    <property type="match status" value="1"/>
</dbReference>
<evidence type="ECO:0000259" key="2">
    <source>
        <dbReference type="Pfam" id="PF07707"/>
    </source>
</evidence>
<dbReference type="Gene3D" id="1.25.40.420">
    <property type="match status" value="1"/>
</dbReference>
<dbReference type="SUPFAM" id="SSF54695">
    <property type="entry name" value="POZ domain"/>
    <property type="match status" value="1"/>
</dbReference>
<evidence type="ECO:0000259" key="1">
    <source>
        <dbReference type="Pfam" id="PF00651"/>
    </source>
</evidence>
<accession>A0A6G0XEU8</accession>
<evidence type="ECO:0000313" key="3">
    <source>
        <dbReference type="EMBL" id="KAF0738754.1"/>
    </source>
</evidence>